<dbReference type="CDD" id="cd04488">
    <property type="entry name" value="RecG_wedge_OBF"/>
    <property type="match status" value="1"/>
</dbReference>
<dbReference type="Pfam" id="PF19833">
    <property type="entry name" value="RecG_dom3_C"/>
    <property type="match status" value="1"/>
</dbReference>
<dbReference type="GO" id="GO:0003678">
    <property type="term" value="F:DNA helicase activity"/>
    <property type="evidence" value="ECO:0007669"/>
    <property type="project" value="TreeGrafter"/>
</dbReference>
<evidence type="ECO:0000256" key="9">
    <source>
        <dbReference type="SAM" id="MobiDB-lite"/>
    </source>
</evidence>
<dbReference type="SMART" id="SM00487">
    <property type="entry name" value="DEXDc"/>
    <property type="match status" value="1"/>
</dbReference>
<gene>
    <name evidence="12" type="ORF">FB467_1840</name>
</gene>
<dbReference type="PANTHER" id="PTHR47964:SF1">
    <property type="entry name" value="ATP-DEPENDENT DNA HELICASE HOMOLOG RECG, CHLOROPLASTIC"/>
    <property type="match status" value="1"/>
</dbReference>
<keyword evidence="13" id="KW-1185">Reference proteome</keyword>
<dbReference type="GO" id="GO:0005524">
    <property type="term" value="F:ATP binding"/>
    <property type="evidence" value="ECO:0007669"/>
    <property type="project" value="UniProtKB-KW"/>
</dbReference>
<dbReference type="GO" id="GO:0003677">
    <property type="term" value="F:DNA binding"/>
    <property type="evidence" value="ECO:0007669"/>
    <property type="project" value="UniProtKB-KW"/>
</dbReference>
<evidence type="ECO:0000256" key="5">
    <source>
        <dbReference type="ARBA" id="ARBA00022840"/>
    </source>
</evidence>
<evidence type="ECO:0000256" key="8">
    <source>
        <dbReference type="ARBA" id="ARBA00049819"/>
    </source>
</evidence>
<dbReference type="EMBL" id="VFOP01000001">
    <property type="protein sequence ID" value="TQL50724.1"/>
    <property type="molecule type" value="Genomic_DNA"/>
</dbReference>
<dbReference type="InterPro" id="IPR001650">
    <property type="entry name" value="Helicase_C-like"/>
</dbReference>
<dbReference type="InterPro" id="IPR011545">
    <property type="entry name" value="DEAD/DEAH_box_helicase_dom"/>
</dbReference>
<dbReference type="PROSITE" id="PS51194">
    <property type="entry name" value="HELICASE_CTER"/>
    <property type="match status" value="1"/>
</dbReference>
<dbReference type="InterPro" id="IPR027417">
    <property type="entry name" value="P-loop_NTPase"/>
</dbReference>
<feature type="compositionally biased region" description="Acidic residues" evidence="9">
    <location>
        <begin position="530"/>
        <end position="543"/>
    </location>
</feature>
<evidence type="ECO:0000256" key="4">
    <source>
        <dbReference type="ARBA" id="ARBA00022806"/>
    </source>
</evidence>
<dbReference type="AlphaFoldDB" id="A0A542YS18"/>
<evidence type="ECO:0000256" key="1">
    <source>
        <dbReference type="ARBA" id="ARBA00022741"/>
    </source>
</evidence>
<proteinExistence type="predicted"/>
<dbReference type="InterPro" id="IPR033454">
    <property type="entry name" value="RecG_wedge"/>
</dbReference>
<dbReference type="InterPro" id="IPR045562">
    <property type="entry name" value="RecG_dom3_C"/>
</dbReference>
<protein>
    <recommendedName>
        <fullName evidence="8">Probable DNA 3'-5' helicase RecG</fullName>
    </recommendedName>
</protein>
<keyword evidence="2" id="KW-0227">DNA damage</keyword>
<keyword evidence="6" id="KW-0238">DNA-binding</keyword>
<evidence type="ECO:0000259" key="10">
    <source>
        <dbReference type="PROSITE" id="PS51192"/>
    </source>
</evidence>
<dbReference type="CDD" id="cd17992">
    <property type="entry name" value="DEXHc_RecG"/>
    <property type="match status" value="1"/>
</dbReference>
<comment type="caution">
    <text evidence="12">The sequence shown here is derived from an EMBL/GenBank/DDBJ whole genome shotgun (WGS) entry which is preliminary data.</text>
</comment>
<dbReference type="PROSITE" id="PS51192">
    <property type="entry name" value="HELICASE_ATP_BIND_1"/>
    <property type="match status" value="1"/>
</dbReference>
<dbReference type="InterPro" id="IPR012340">
    <property type="entry name" value="NA-bd_OB-fold"/>
</dbReference>
<dbReference type="Gene3D" id="3.40.50.300">
    <property type="entry name" value="P-loop containing nucleotide triphosphate hydrolases"/>
    <property type="match status" value="2"/>
</dbReference>
<dbReference type="GO" id="GO:0006281">
    <property type="term" value="P:DNA repair"/>
    <property type="evidence" value="ECO:0007669"/>
    <property type="project" value="UniProtKB-KW"/>
</dbReference>
<name>A0A542YS18_9MICO</name>
<dbReference type="OrthoDB" id="9804325at2"/>
<keyword evidence="3" id="KW-0378">Hydrolase</keyword>
<evidence type="ECO:0000313" key="12">
    <source>
        <dbReference type="EMBL" id="TQL50724.1"/>
    </source>
</evidence>
<dbReference type="Pfam" id="PF00270">
    <property type="entry name" value="DEAD"/>
    <property type="match status" value="1"/>
</dbReference>
<feature type="domain" description="Helicase C-terminal" evidence="11">
    <location>
        <begin position="534"/>
        <end position="692"/>
    </location>
</feature>
<dbReference type="SMART" id="SM00490">
    <property type="entry name" value="HELICc"/>
    <property type="match status" value="1"/>
</dbReference>
<keyword evidence="7" id="KW-0234">DNA repair</keyword>
<dbReference type="Pfam" id="PF00271">
    <property type="entry name" value="Helicase_C"/>
    <property type="match status" value="1"/>
</dbReference>
<reference evidence="12 13" key="1">
    <citation type="submission" date="2019-06" db="EMBL/GenBank/DDBJ databases">
        <title>Sequencing the genomes of 1000 actinobacteria strains.</title>
        <authorList>
            <person name="Klenk H.-P."/>
        </authorList>
    </citation>
    <scope>NUCLEOTIDE SEQUENCE [LARGE SCALE GENOMIC DNA]</scope>
    <source>
        <strain evidence="12 13">DSM 12335</strain>
    </source>
</reference>
<evidence type="ECO:0000256" key="6">
    <source>
        <dbReference type="ARBA" id="ARBA00023125"/>
    </source>
</evidence>
<dbReference type="SUPFAM" id="SSF52540">
    <property type="entry name" value="P-loop containing nucleoside triphosphate hydrolases"/>
    <property type="match status" value="2"/>
</dbReference>
<evidence type="ECO:0000256" key="7">
    <source>
        <dbReference type="ARBA" id="ARBA00023204"/>
    </source>
</evidence>
<sequence>MDGPGVRTGLEAPLRPVLGKLAETLAKQRQIGTIGELLDFLPRTYLDPSRATDFTRLHEGEYVVLLAVVRHASTRRMKARRGTMLTVVVADEQGGELDLTFFRPYGHERALVPGRRVVCSGTVTHYGRRLQLTHPEYQVLGADSGAPTAYGEGPIPVYTAIKGTTSMKVSGAVDLALHAMGEVPDPIPAAVRLRHGLPSLEEAYRLVHQPSEESDHRRGRWRLKWQEAFVLQAALAQRRRSSQAVPATPRPAVDGGIADDFRERLPFDLTEGQEQVLAEVTADLALEVPMHRLLQGEVGSGKTVIALLAMLRVVDAGGQAALLAPTEVLATQHHRSITAMLGPLAEAGLLGGADHGTRVALLTGSQSAAERRANLLQAASGEAGIVIGTHALIQEHVQFAELGLVVVDEQHRFGVEQRDALRAKAETAPHTLVMTATPIPRTVAMTVYGDMETSTLSELPRGRQPISTHVVTSDRPTWISRTWERVAEEVAAGGQVYVVCPRIGDPDDPDLPHGSTVGPGGPVGAAGGVGDDEGLDQVVDEPAGDGADGAGDGAAAPQLHGVHQVERALRQLPATRDLRIAMVHGRQPAEEKDAVMRAFGLGEVDVLVATTVIEVGVDVPNATQMVILDADRFGVSQLHQLRGRVGRGGKPGLCLLVTQATSDQAPERLTAVAGTTDGFELARLDVELRREGDVLGASQSGGRSTVRFLRLVRDEDLIVAAHEAAWEVVEADPELRRHPGLQQELARIDAERAAFLERG</sequence>
<dbReference type="InterPro" id="IPR014001">
    <property type="entry name" value="Helicase_ATP-bd"/>
</dbReference>
<evidence type="ECO:0000313" key="13">
    <source>
        <dbReference type="Proteomes" id="UP000319516"/>
    </source>
</evidence>
<dbReference type="Gene3D" id="2.40.50.140">
    <property type="entry name" value="Nucleic acid-binding proteins"/>
    <property type="match status" value="1"/>
</dbReference>
<evidence type="ECO:0000256" key="2">
    <source>
        <dbReference type="ARBA" id="ARBA00022763"/>
    </source>
</evidence>
<feature type="region of interest" description="Disordered" evidence="9">
    <location>
        <begin position="504"/>
        <end position="556"/>
    </location>
</feature>
<accession>A0A542YS18</accession>
<feature type="domain" description="Helicase ATP-binding" evidence="10">
    <location>
        <begin position="283"/>
        <end position="456"/>
    </location>
</feature>
<organism evidence="12 13">
    <name type="scientific">Ornithinicoccus hortensis</name>
    <dbReference type="NCBI Taxonomy" id="82346"/>
    <lineage>
        <taxon>Bacteria</taxon>
        <taxon>Bacillati</taxon>
        <taxon>Actinomycetota</taxon>
        <taxon>Actinomycetes</taxon>
        <taxon>Micrococcales</taxon>
        <taxon>Intrasporangiaceae</taxon>
        <taxon>Ornithinicoccus</taxon>
    </lineage>
</organism>
<evidence type="ECO:0000259" key="11">
    <source>
        <dbReference type="PROSITE" id="PS51194"/>
    </source>
</evidence>
<keyword evidence="5" id="KW-0067">ATP-binding</keyword>
<dbReference type="SUPFAM" id="SSF50249">
    <property type="entry name" value="Nucleic acid-binding proteins"/>
    <property type="match status" value="1"/>
</dbReference>
<dbReference type="InterPro" id="IPR047112">
    <property type="entry name" value="RecG/Mfd"/>
</dbReference>
<dbReference type="Pfam" id="PF17191">
    <property type="entry name" value="RecG_wedge"/>
    <property type="match status" value="1"/>
</dbReference>
<dbReference type="Proteomes" id="UP000319516">
    <property type="component" value="Unassembled WGS sequence"/>
</dbReference>
<evidence type="ECO:0000256" key="3">
    <source>
        <dbReference type="ARBA" id="ARBA00022801"/>
    </source>
</evidence>
<dbReference type="PANTHER" id="PTHR47964">
    <property type="entry name" value="ATP-DEPENDENT DNA HELICASE HOMOLOG RECG, CHLOROPLASTIC"/>
    <property type="match status" value="1"/>
</dbReference>
<feature type="compositionally biased region" description="Gly residues" evidence="9">
    <location>
        <begin position="517"/>
        <end position="529"/>
    </location>
</feature>
<keyword evidence="1" id="KW-0547">Nucleotide-binding</keyword>
<dbReference type="RefSeq" id="WP_141784816.1">
    <property type="nucleotide sequence ID" value="NZ_BAAAIK010000002.1"/>
</dbReference>
<dbReference type="GO" id="GO:0016787">
    <property type="term" value="F:hydrolase activity"/>
    <property type="evidence" value="ECO:0007669"/>
    <property type="project" value="UniProtKB-KW"/>
</dbReference>
<keyword evidence="4 12" id="KW-0347">Helicase</keyword>